<evidence type="ECO:0000313" key="2">
    <source>
        <dbReference type="EMBL" id="ELS54173.1"/>
    </source>
</evidence>
<dbReference type="Proteomes" id="UP000011205">
    <property type="component" value="Unassembled WGS sequence"/>
</dbReference>
<dbReference type="AlphaFoldDB" id="L8PDM2"/>
<dbReference type="RefSeq" id="WP_004000269.1">
    <property type="nucleotide sequence ID" value="NZ_AMLP01000144.1"/>
</dbReference>
<evidence type="ECO:0008006" key="4">
    <source>
        <dbReference type="Google" id="ProtNLM"/>
    </source>
</evidence>
<evidence type="ECO:0000313" key="3">
    <source>
        <dbReference type="Proteomes" id="UP000011205"/>
    </source>
</evidence>
<dbReference type="EMBL" id="AMLP01000144">
    <property type="protein sequence ID" value="ELS54173.1"/>
    <property type="molecule type" value="Genomic_DNA"/>
</dbReference>
<protein>
    <recommendedName>
        <fullName evidence="4">SH3b domain-containing protein</fullName>
    </recommendedName>
</protein>
<name>L8PDM2_STRVR</name>
<dbReference type="PATRIC" id="fig|1160705.3.peg.4809"/>
<comment type="caution">
    <text evidence="2">The sequence shown here is derived from an EMBL/GenBank/DDBJ whole genome shotgun (WGS) entry which is preliminary data.</text>
</comment>
<reference evidence="2 3" key="1">
    <citation type="journal article" date="2013" name="Genome Announc.">
        <title>Draft Genome Sequence of Streptomyces viridochromogenes Strain Tu57, Producer of Avilamycin.</title>
        <authorList>
            <person name="Gruning B.A."/>
            <person name="Erxleben A."/>
            <person name="Hahnlein A."/>
            <person name="Gunther S."/>
        </authorList>
    </citation>
    <scope>NUCLEOTIDE SEQUENCE [LARGE SCALE GENOMIC DNA]</scope>
    <source>
        <strain evidence="2 3">Tue57</strain>
    </source>
</reference>
<keyword evidence="1" id="KW-0732">Signal</keyword>
<sequence>MFFASLRKTAGGLTAATVLAVGATVLAAPSASAVGSSACTKNIADTTRQITRWGDTILRDGPGESYRKKKTLFTGEKVRLYCRAYNKHTATYWYYGKNGTTKGWIDEYAF</sequence>
<feature type="chain" id="PRO_5003995460" description="SH3b domain-containing protein" evidence="1">
    <location>
        <begin position="28"/>
        <end position="110"/>
    </location>
</feature>
<proteinExistence type="predicted"/>
<accession>L8PDM2</accession>
<evidence type="ECO:0000256" key="1">
    <source>
        <dbReference type="SAM" id="SignalP"/>
    </source>
</evidence>
<organism evidence="2 3">
    <name type="scientific">Streptomyces viridochromogenes Tue57</name>
    <dbReference type="NCBI Taxonomy" id="1160705"/>
    <lineage>
        <taxon>Bacteria</taxon>
        <taxon>Bacillati</taxon>
        <taxon>Actinomycetota</taxon>
        <taxon>Actinomycetes</taxon>
        <taxon>Kitasatosporales</taxon>
        <taxon>Streptomycetaceae</taxon>
        <taxon>Streptomyces</taxon>
    </lineage>
</organism>
<gene>
    <name evidence="2" type="ORF">STVIR_4865</name>
</gene>
<feature type="signal peptide" evidence="1">
    <location>
        <begin position="1"/>
        <end position="27"/>
    </location>
</feature>